<gene>
    <name evidence="3" type="ORF">O3H35_14945</name>
    <name evidence="2" type="ORF">O3H54_13550</name>
</gene>
<dbReference type="InterPro" id="IPR009003">
    <property type="entry name" value="Peptidase_S1_PA"/>
</dbReference>
<protein>
    <submittedName>
        <fullName evidence="3">Trypsin-like peptidase domain-containing protein</fullName>
    </submittedName>
</protein>
<evidence type="ECO:0000256" key="1">
    <source>
        <dbReference type="SAM" id="Phobius"/>
    </source>
</evidence>
<dbReference type="EMBL" id="JAPVES010000030">
    <property type="protein sequence ID" value="MCZ3373947.1"/>
    <property type="molecule type" value="Genomic_DNA"/>
</dbReference>
<evidence type="ECO:0000313" key="3">
    <source>
        <dbReference type="EMBL" id="MCZ3373947.1"/>
    </source>
</evidence>
<evidence type="ECO:0000313" key="4">
    <source>
        <dbReference type="Proteomes" id="UP001068021"/>
    </source>
</evidence>
<accession>A0A9E5A7T6</accession>
<dbReference type="Proteomes" id="UP001074446">
    <property type="component" value="Unassembled WGS sequence"/>
</dbReference>
<keyword evidence="4" id="KW-1185">Reference proteome</keyword>
<name>A0A9E5A7T6_9EURY</name>
<sequence>MICPNCGFKNTTGANFCEKCNGRLKKSNILSKNFLPSFDFKNKTSILLKALILIVAVVGIFAMVNVHPVSANSLSPNSHVSAVQNGTVYIESGFSGVVTVKNPITHKKVNVTVNYQPYSTGSGSIVTKNGYIITAFHVVSDSNTLNNENKLKKMNSNDVKWYVEEIGLINYIRKDPKLSSKFLKNTSNHDPEKVMGDVTSKFIKNGWISTKTYKSSIYIKGLGLKGNGSNNSLKARLVDVGDCDKDQDIALLKVDPGKGKKLPALTVSAKNPKIGGKISIYGYPGKKMEARLNTNNKTKHSASKSLNYTPFISSGHLMAKKPNAQGTIYYRTSAVTAEGYSGGPVVNSENKVTGVLVYGIGSKKNPKKIAASLYLSSKYIKEICNKNKVPITVA</sequence>
<dbReference type="EMBL" id="JAPVER010000020">
    <property type="protein sequence ID" value="MCZ3366906.1"/>
    <property type="molecule type" value="Genomic_DNA"/>
</dbReference>
<feature type="transmembrane region" description="Helical" evidence="1">
    <location>
        <begin position="46"/>
        <end position="66"/>
    </location>
</feature>
<reference evidence="3" key="1">
    <citation type="submission" date="2022-12" db="EMBL/GenBank/DDBJ databases">
        <title>Reclassification of two methanogenic archaea species isolated from the Kolyma lowland permafrost.</title>
        <authorList>
            <person name="Trubitsyn V.E."/>
            <person name="Rivkina E.M."/>
            <person name="Shcherbakova V.A."/>
        </authorList>
    </citation>
    <scope>NUCLEOTIDE SEQUENCE</scope>
    <source>
        <strain evidence="2">M2</strain>
        <strain evidence="3">MK4</strain>
    </source>
</reference>
<dbReference type="Proteomes" id="UP001068021">
    <property type="component" value="Unassembled WGS sequence"/>
</dbReference>
<dbReference type="RefSeq" id="WP_048080720.1">
    <property type="nucleotide sequence ID" value="NZ_JAPVER010000020.1"/>
</dbReference>
<organism evidence="3">
    <name type="scientific">Methanobacterium veterum</name>
    <dbReference type="NCBI Taxonomy" id="408577"/>
    <lineage>
        <taxon>Archaea</taxon>
        <taxon>Methanobacteriati</taxon>
        <taxon>Methanobacteriota</taxon>
        <taxon>Methanomada group</taxon>
        <taxon>Methanobacteria</taxon>
        <taxon>Methanobacteriales</taxon>
        <taxon>Methanobacteriaceae</taxon>
        <taxon>Methanobacterium</taxon>
    </lineage>
</organism>
<dbReference type="AlphaFoldDB" id="A0A9E5A7T6"/>
<dbReference type="InterPro" id="IPR043504">
    <property type="entry name" value="Peptidase_S1_PA_chymotrypsin"/>
</dbReference>
<keyword evidence="1" id="KW-1133">Transmembrane helix</keyword>
<comment type="caution">
    <text evidence="3">The sequence shown here is derived from an EMBL/GenBank/DDBJ whole genome shotgun (WGS) entry which is preliminary data.</text>
</comment>
<proteinExistence type="predicted"/>
<dbReference type="Pfam" id="PF13365">
    <property type="entry name" value="Trypsin_2"/>
    <property type="match status" value="1"/>
</dbReference>
<keyword evidence="1" id="KW-0812">Transmembrane</keyword>
<dbReference type="PANTHER" id="PTHR43019">
    <property type="entry name" value="SERINE ENDOPROTEASE DEGS"/>
    <property type="match status" value="1"/>
</dbReference>
<keyword evidence="1" id="KW-0472">Membrane</keyword>
<dbReference type="SUPFAM" id="SSF50494">
    <property type="entry name" value="Trypsin-like serine proteases"/>
    <property type="match status" value="1"/>
</dbReference>
<evidence type="ECO:0000313" key="2">
    <source>
        <dbReference type="EMBL" id="MCZ3366906.1"/>
    </source>
</evidence>
<dbReference type="PANTHER" id="PTHR43019:SF23">
    <property type="entry name" value="PROTEASE DO-LIKE 5, CHLOROPLASTIC"/>
    <property type="match status" value="1"/>
</dbReference>
<dbReference type="Gene3D" id="2.40.10.10">
    <property type="entry name" value="Trypsin-like serine proteases"/>
    <property type="match status" value="2"/>
</dbReference>